<dbReference type="Proteomes" id="UP000298061">
    <property type="component" value="Unassembled WGS sequence"/>
</dbReference>
<dbReference type="AlphaFoldDB" id="A0A4Y9ZY43"/>
<comment type="caution">
    <text evidence="2">The sequence shown here is derived from an EMBL/GenBank/DDBJ whole genome shotgun (WGS) entry which is preliminary data.</text>
</comment>
<name>A0A4Y9ZY43_9AGAM</name>
<feature type="compositionally biased region" description="Polar residues" evidence="1">
    <location>
        <begin position="25"/>
        <end position="35"/>
    </location>
</feature>
<evidence type="ECO:0000256" key="1">
    <source>
        <dbReference type="SAM" id="MobiDB-lite"/>
    </source>
</evidence>
<feature type="region of interest" description="Disordered" evidence="1">
    <location>
        <begin position="25"/>
        <end position="137"/>
    </location>
</feature>
<gene>
    <name evidence="2" type="ORF">EWM64_g4534</name>
</gene>
<reference evidence="2 3" key="1">
    <citation type="submission" date="2019-02" db="EMBL/GenBank/DDBJ databases">
        <title>Genome sequencing of the rare red list fungi Hericium alpestre (H. flagellum).</title>
        <authorList>
            <person name="Buettner E."/>
            <person name="Kellner H."/>
        </authorList>
    </citation>
    <scope>NUCLEOTIDE SEQUENCE [LARGE SCALE GENOMIC DNA]</scope>
    <source>
        <strain evidence="2 3">DSM 108284</strain>
    </source>
</reference>
<evidence type="ECO:0000313" key="3">
    <source>
        <dbReference type="Proteomes" id="UP000298061"/>
    </source>
</evidence>
<sequence>MQPAKLIIYDRSFTVDKLSSHITMSQFDASPTNPTGVGERPQHHQHNPSEPLPGARGGQPAADYSADTIERTDGQTTGFDQGRRFENRDSDRVQGLQPTYGVDDRGEQNVPVDSRPTDYQPTRAGGAPGDDDELPEGKASMMDKVIGKTQKVRGVASFHVR</sequence>
<keyword evidence="3" id="KW-1185">Reference proteome</keyword>
<feature type="compositionally biased region" description="Basic and acidic residues" evidence="1">
    <location>
        <begin position="81"/>
        <end position="92"/>
    </location>
</feature>
<evidence type="ECO:0000313" key="2">
    <source>
        <dbReference type="EMBL" id="TFY79475.1"/>
    </source>
</evidence>
<accession>A0A4Y9ZY43</accession>
<dbReference type="EMBL" id="SFCI01000494">
    <property type="protein sequence ID" value="TFY79475.1"/>
    <property type="molecule type" value="Genomic_DNA"/>
</dbReference>
<organism evidence="2 3">
    <name type="scientific">Hericium alpestre</name>
    <dbReference type="NCBI Taxonomy" id="135208"/>
    <lineage>
        <taxon>Eukaryota</taxon>
        <taxon>Fungi</taxon>
        <taxon>Dikarya</taxon>
        <taxon>Basidiomycota</taxon>
        <taxon>Agaricomycotina</taxon>
        <taxon>Agaricomycetes</taxon>
        <taxon>Russulales</taxon>
        <taxon>Hericiaceae</taxon>
        <taxon>Hericium</taxon>
    </lineage>
</organism>
<proteinExistence type="predicted"/>
<protein>
    <submittedName>
        <fullName evidence="2">Uncharacterized protein</fullName>
    </submittedName>
</protein>
<dbReference type="OrthoDB" id="3210574at2759"/>